<dbReference type="GO" id="GO:0008168">
    <property type="term" value="F:methyltransferase activity"/>
    <property type="evidence" value="ECO:0007669"/>
    <property type="project" value="UniProtKB-KW"/>
</dbReference>
<protein>
    <submittedName>
        <fullName evidence="1">SAM-dependent methyltransferase</fullName>
    </submittedName>
</protein>
<accession>A0A4Z1CAP9</accession>
<gene>
    <name evidence="1" type="ORF">E5Q11_10365</name>
</gene>
<evidence type="ECO:0000313" key="1">
    <source>
        <dbReference type="EMBL" id="TGN40743.1"/>
    </source>
</evidence>
<organism evidence="1 2">
    <name type="scientific">Marinobacter confluentis</name>
    <dbReference type="NCBI Taxonomy" id="1697557"/>
    <lineage>
        <taxon>Bacteria</taxon>
        <taxon>Pseudomonadati</taxon>
        <taxon>Pseudomonadota</taxon>
        <taxon>Gammaproteobacteria</taxon>
        <taxon>Pseudomonadales</taxon>
        <taxon>Marinobacteraceae</taxon>
        <taxon>Marinobacter</taxon>
    </lineage>
</organism>
<name>A0A4Z1CAP9_9GAMM</name>
<dbReference type="AlphaFoldDB" id="A0A4Z1CAP9"/>
<dbReference type="EMBL" id="SRPF01000002">
    <property type="protein sequence ID" value="TGN40743.1"/>
    <property type="molecule type" value="Genomic_DNA"/>
</dbReference>
<dbReference type="OrthoDB" id="9787807at2"/>
<comment type="caution">
    <text evidence="1">The sequence shown here is derived from an EMBL/GenBank/DDBJ whole genome shotgun (WGS) entry which is preliminary data.</text>
</comment>
<dbReference type="GO" id="GO:0032259">
    <property type="term" value="P:methylation"/>
    <property type="evidence" value="ECO:0007669"/>
    <property type="project" value="UniProtKB-KW"/>
</dbReference>
<reference evidence="1 2" key="1">
    <citation type="submission" date="2019-04" db="EMBL/GenBank/DDBJ databases">
        <authorList>
            <person name="Park S."/>
            <person name="Yoon J.-H."/>
        </authorList>
    </citation>
    <scope>NUCLEOTIDE SEQUENCE [LARGE SCALE GENOMIC DNA]</scope>
    <source>
        <strain evidence="1 2">HJM-18</strain>
    </source>
</reference>
<keyword evidence="1" id="KW-0489">Methyltransferase</keyword>
<proteinExistence type="predicted"/>
<sequence length="206" mass="23350">MFDLTPKDLKGRILGVGDGPASFNAELSAKGGQVVSIDPIYKFSGKEIARRIDEITPVMRAELNKHVDNYLWNDFSDVGALVTCRTSSMSIFLEDYENGIREGRYLEGALPRLPDSGFYDLALCSHLLFLYEENLNFEFHISSLLDMCRVSDEARVYPLVNQAGRPSRFLNPSLRRLYEAGYQCDIVQVGYCFQRGANEMLVVRRT</sequence>
<dbReference type="Proteomes" id="UP000298325">
    <property type="component" value="Unassembled WGS sequence"/>
</dbReference>
<keyword evidence="2" id="KW-1185">Reference proteome</keyword>
<evidence type="ECO:0000313" key="2">
    <source>
        <dbReference type="Proteomes" id="UP000298325"/>
    </source>
</evidence>
<keyword evidence="1" id="KW-0808">Transferase</keyword>